<reference evidence="13 14" key="1">
    <citation type="submission" date="2018-05" db="EMBL/GenBank/DDBJ databases">
        <authorList>
            <person name="Goeker M."/>
            <person name="Huntemann M."/>
            <person name="Clum A."/>
            <person name="Pillay M."/>
            <person name="Palaniappan K."/>
            <person name="Varghese N."/>
            <person name="Mikhailova N."/>
            <person name="Stamatis D."/>
            <person name="Reddy T."/>
            <person name="Daum C."/>
            <person name="Shapiro N."/>
            <person name="Ivanova N."/>
            <person name="Kyrpides N."/>
            <person name="Woyke T."/>
        </authorList>
    </citation>
    <scope>NUCLEOTIDE SEQUENCE [LARGE SCALE GENOMIC DNA]</scope>
    <source>
        <strain evidence="13 14">DSM 26524</strain>
    </source>
</reference>
<dbReference type="InterPro" id="IPR004387">
    <property type="entry name" value="Pept_M50_Zn"/>
</dbReference>
<evidence type="ECO:0000256" key="6">
    <source>
        <dbReference type="ARBA" id="ARBA00022801"/>
    </source>
</evidence>
<feature type="domain" description="PDZ" evidence="12">
    <location>
        <begin position="120"/>
        <end position="148"/>
    </location>
</feature>
<feature type="transmembrane region" description="Helical" evidence="11">
    <location>
        <begin position="84"/>
        <end position="110"/>
    </location>
</feature>
<keyword evidence="9 11" id="KW-0482">Metalloprotease</keyword>
<evidence type="ECO:0000256" key="5">
    <source>
        <dbReference type="ARBA" id="ARBA00022692"/>
    </source>
</evidence>
<dbReference type="Pfam" id="PF02163">
    <property type="entry name" value="Peptidase_M50"/>
    <property type="match status" value="1"/>
</dbReference>
<evidence type="ECO:0000256" key="1">
    <source>
        <dbReference type="ARBA" id="ARBA00001947"/>
    </source>
</evidence>
<evidence type="ECO:0000313" key="14">
    <source>
        <dbReference type="Proteomes" id="UP000245412"/>
    </source>
</evidence>
<keyword evidence="7 11" id="KW-0862">Zinc</keyword>
<dbReference type="EMBL" id="QGGY01000014">
    <property type="protein sequence ID" value="PWJ73145.1"/>
    <property type="molecule type" value="Genomic_DNA"/>
</dbReference>
<dbReference type="CDD" id="cd06163">
    <property type="entry name" value="S2P-M50_PDZ_RseP-like"/>
    <property type="match status" value="1"/>
</dbReference>
<evidence type="ECO:0000313" key="13">
    <source>
        <dbReference type="EMBL" id="PWJ73145.1"/>
    </source>
</evidence>
<dbReference type="InterPro" id="IPR008915">
    <property type="entry name" value="Peptidase_M50"/>
</dbReference>
<accession>A0AB73SZY9</accession>
<dbReference type="NCBIfam" id="TIGR00054">
    <property type="entry name" value="RIP metalloprotease RseP"/>
    <property type="match status" value="1"/>
</dbReference>
<dbReference type="Gene3D" id="2.30.42.10">
    <property type="match status" value="1"/>
</dbReference>
<dbReference type="SMART" id="SM00228">
    <property type="entry name" value="PDZ"/>
    <property type="match status" value="1"/>
</dbReference>
<evidence type="ECO:0000256" key="8">
    <source>
        <dbReference type="ARBA" id="ARBA00022989"/>
    </source>
</evidence>
<comment type="cofactor">
    <cofactor evidence="1 11">
        <name>Zn(2+)</name>
        <dbReference type="ChEBI" id="CHEBI:29105"/>
    </cofactor>
</comment>
<keyword evidence="5 11" id="KW-0812">Transmembrane</keyword>
<dbReference type="GO" id="GO:0016020">
    <property type="term" value="C:membrane"/>
    <property type="evidence" value="ECO:0007669"/>
    <property type="project" value="UniProtKB-SubCell"/>
</dbReference>
<evidence type="ECO:0000256" key="4">
    <source>
        <dbReference type="ARBA" id="ARBA00022670"/>
    </source>
</evidence>
<evidence type="ECO:0000256" key="2">
    <source>
        <dbReference type="ARBA" id="ARBA00004141"/>
    </source>
</evidence>
<dbReference type="AlphaFoldDB" id="A0AB73SZY9"/>
<dbReference type="EC" id="3.4.24.-" evidence="11"/>
<comment type="caution">
    <text evidence="13">The sequence shown here is derived from an EMBL/GenBank/DDBJ whole genome shotgun (WGS) entry which is preliminary data.</text>
</comment>
<evidence type="ECO:0000256" key="10">
    <source>
        <dbReference type="ARBA" id="ARBA00023136"/>
    </source>
</evidence>
<dbReference type="PROSITE" id="PS50106">
    <property type="entry name" value="PDZ"/>
    <property type="match status" value="1"/>
</dbReference>
<dbReference type="SUPFAM" id="SSF50156">
    <property type="entry name" value="PDZ domain-like"/>
    <property type="match status" value="1"/>
</dbReference>
<proteinExistence type="inferred from homology"/>
<dbReference type="InterPro" id="IPR036034">
    <property type="entry name" value="PDZ_sf"/>
</dbReference>
<dbReference type="GO" id="GO:0046872">
    <property type="term" value="F:metal ion binding"/>
    <property type="evidence" value="ECO:0007669"/>
    <property type="project" value="UniProtKB-KW"/>
</dbReference>
<dbReference type="Pfam" id="PF17820">
    <property type="entry name" value="PDZ_6"/>
    <property type="match status" value="1"/>
</dbReference>
<evidence type="ECO:0000256" key="9">
    <source>
        <dbReference type="ARBA" id="ARBA00023049"/>
    </source>
</evidence>
<dbReference type="GO" id="GO:0006508">
    <property type="term" value="P:proteolysis"/>
    <property type="evidence" value="ECO:0007669"/>
    <property type="project" value="UniProtKB-KW"/>
</dbReference>
<dbReference type="InterPro" id="IPR001478">
    <property type="entry name" value="PDZ"/>
</dbReference>
<evidence type="ECO:0000256" key="3">
    <source>
        <dbReference type="ARBA" id="ARBA00007931"/>
    </source>
</evidence>
<dbReference type="RefSeq" id="WP_109748005.1">
    <property type="nucleotide sequence ID" value="NZ_CABJAT010000008.1"/>
</dbReference>
<dbReference type="CDD" id="cd23081">
    <property type="entry name" value="cpPDZ_EcRseP-like"/>
    <property type="match status" value="1"/>
</dbReference>
<gene>
    <name evidence="13" type="ORF">C7383_114114</name>
</gene>
<feature type="transmembrane region" description="Helical" evidence="11">
    <location>
        <begin position="319"/>
        <end position="337"/>
    </location>
</feature>
<evidence type="ECO:0000259" key="12">
    <source>
        <dbReference type="PROSITE" id="PS50106"/>
    </source>
</evidence>
<dbReference type="InterPro" id="IPR041489">
    <property type="entry name" value="PDZ_6"/>
</dbReference>
<organism evidence="13 14">
    <name type="scientific">Murimonas intestini</name>
    <dbReference type="NCBI Taxonomy" id="1337051"/>
    <lineage>
        <taxon>Bacteria</taxon>
        <taxon>Bacillati</taxon>
        <taxon>Bacillota</taxon>
        <taxon>Clostridia</taxon>
        <taxon>Lachnospirales</taxon>
        <taxon>Lachnospiraceae</taxon>
        <taxon>Murimonas</taxon>
    </lineage>
</organism>
<dbReference type="Proteomes" id="UP000245412">
    <property type="component" value="Unassembled WGS sequence"/>
</dbReference>
<sequence>MKIIIALLIFSLIIIIHELGHFFLAKYNGVVVTEFSLGMGPRIISTVKGGTRYSWKLLPFGGSCMMLGEDDGVMESGSFGSKSVWARMSIVVAGPIFNFVLAFLLSLFVIGSIGHDVPEILNVTEGSPAEAAGLQPGDTIISMNGKKVHLYREVSNYITFHQGKTIDLKYEHNGEVKETTIVPQLDKETGRYLMGISGSSNYRVKGNAWDTIKYSAYEVKYWIETTIDSLKMLFKGEVGLNDLSGPVGVVDIIGETYEKSAEDGGFYIWLNMLNISILLTANLGVMNLLPIPALDGGRLVFLIIEAIRRKRIDPEKEGMVNFIGLMALMLLMVVVMFNDVRKLF</sequence>
<keyword evidence="6 11" id="KW-0378">Hydrolase</keyword>
<dbReference type="PANTHER" id="PTHR42837:SF2">
    <property type="entry name" value="MEMBRANE METALLOPROTEASE ARASP2, CHLOROPLASTIC-RELATED"/>
    <property type="match status" value="1"/>
</dbReference>
<keyword evidence="10 11" id="KW-0472">Membrane</keyword>
<comment type="subcellular location">
    <subcellularLocation>
        <location evidence="2">Membrane</location>
        <topology evidence="2">Multi-pass membrane protein</topology>
    </subcellularLocation>
</comment>
<protein>
    <recommendedName>
        <fullName evidence="11">Zinc metalloprotease</fullName>
        <ecNumber evidence="11">3.4.24.-</ecNumber>
    </recommendedName>
</protein>
<keyword evidence="14" id="KW-1185">Reference proteome</keyword>
<keyword evidence="4 13" id="KW-0645">Protease</keyword>
<comment type="similarity">
    <text evidence="3 11">Belongs to the peptidase M50B family.</text>
</comment>
<dbReference type="PANTHER" id="PTHR42837">
    <property type="entry name" value="REGULATOR OF SIGMA-E PROTEASE RSEP"/>
    <property type="match status" value="1"/>
</dbReference>
<name>A0AB73SZY9_9FIRM</name>
<dbReference type="GO" id="GO:0004222">
    <property type="term" value="F:metalloendopeptidase activity"/>
    <property type="evidence" value="ECO:0007669"/>
    <property type="project" value="InterPro"/>
</dbReference>
<keyword evidence="11" id="KW-0479">Metal-binding</keyword>
<evidence type="ECO:0000256" key="11">
    <source>
        <dbReference type="RuleBase" id="RU362031"/>
    </source>
</evidence>
<keyword evidence="8 11" id="KW-1133">Transmembrane helix</keyword>
<evidence type="ECO:0000256" key="7">
    <source>
        <dbReference type="ARBA" id="ARBA00022833"/>
    </source>
</evidence>